<dbReference type="InterPro" id="IPR027383">
    <property type="entry name" value="Znf_put"/>
</dbReference>
<feature type="region of interest" description="Disordered" evidence="6">
    <location>
        <begin position="330"/>
        <end position="407"/>
    </location>
</feature>
<dbReference type="EMBL" id="CAFBLQ010000018">
    <property type="protein sequence ID" value="CAB4861841.1"/>
    <property type="molecule type" value="Genomic_DNA"/>
</dbReference>
<keyword evidence="2" id="KW-0805">Transcription regulation</keyword>
<reference evidence="9" key="1">
    <citation type="submission" date="2020-05" db="EMBL/GenBank/DDBJ databases">
        <authorList>
            <person name="Chiriac C."/>
            <person name="Salcher M."/>
            <person name="Ghai R."/>
            <person name="Kavagutti S V."/>
        </authorList>
    </citation>
    <scope>NUCLEOTIDE SEQUENCE</scope>
</reference>
<feature type="domain" description="RNA polymerase sigma-70 region 2" evidence="7">
    <location>
        <begin position="43"/>
        <end position="108"/>
    </location>
</feature>
<dbReference type="SUPFAM" id="SSF88946">
    <property type="entry name" value="Sigma2 domain of RNA polymerase sigma factors"/>
    <property type="match status" value="1"/>
</dbReference>
<feature type="compositionally biased region" description="Low complexity" evidence="6">
    <location>
        <begin position="366"/>
        <end position="397"/>
    </location>
</feature>
<gene>
    <name evidence="9" type="ORF">UFOPK3423_00271</name>
</gene>
<dbReference type="GO" id="GO:0003677">
    <property type="term" value="F:DNA binding"/>
    <property type="evidence" value="ECO:0007669"/>
    <property type="project" value="UniProtKB-KW"/>
</dbReference>
<feature type="domain" description="Putative zinc-finger" evidence="8">
    <location>
        <begin position="203"/>
        <end position="237"/>
    </location>
</feature>
<dbReference type="Gene3D" id="1.10.10.10">
    <property type="entry name" value="Winged helix-like DNA-binding domain superfamily/Winged helix DNA-binding domain"/>
    <property type="match status" value="1"/>
</dbReference>
<dbReference type="InterPro" id="IPR041916">
    <property type="entry name" value="Anti_sigma_zinc_sf"/>
</dbReference>
<sequence length="407" mass="43791">MWNLPHAECMTTTPTEPDAFPPPDAIGRSLSAAERERFVVEVIRLHAESLMRLARRHSLCADDAHDAYQRGLEIFLRHAHRLDPERAPSWLRTVVKHEAMAVRRSRQRDLGVVEVDFDGIESRTTASPEDQALGADLVARSAEALQRLKPQEVRALWLRAQGNSYEEIQELTGWSRTKVNRCLYEGRRSFLERFAGIEAGEECRRWEPLLSAVVDGEAAPDELLELRPHLRACPACRALVRELHRSSAPLGVLLPAGLVCGAAPEASEHAVGRALETATAWLGERAAASAMRVQLLTASALTSAGKLTAVAAASAAIAGGGMTAVEVARPAAAPDRRPPAAIRTSPSSVPAVAARRPPQPVRDRVVAASVPRPRTARSTPAPEPVTAPVTTPQPSVSAAAELGLEGP</sequence>
<feature type="region of interest" description="Disordered" evidence="6">
    <location>
        <begin position="1"/>
        <end position="23"/>
    </location>
</feature>
<keyword evidence="5" id="KW-0804">Transcription</keyword>
<evidence type="ECO:0000259" key="8">
    <source>
        <dbReference type="Pfam" id="PF13490"/>
    </source>
</evidence>
<proteinExistence type="inferred from homology"/>
<evidence type="ECO:0000259" key="7">
    <source>
        <dbReference type="Pfam" id="PF04542"/>
    </source>
</evidence>
<evidence type="ECO:0000256" key="1">
    <source>
        <dbReference type="ARBA" id="ARBA00010641"/>
    </source>
</evidence>
<name>A0A6J7CV86_9ZZZZ</name>
<comment type="similarity">
    <text evidence="1">Belongs to the sigma-70 factor family. ECF subfamily.</text>
</comment>
<dbReference type="InterPro" id="IPR014284">
    <property type="entry name" value="RNA_pol_sigma-70_dom"/>
</dbReference>
<dbReference type="PANTHER" id="PTHR43133:SF8">
    <property type="entry name" value="RNA POLYMERASE SIGMA FACTOR HI_1459-RELATED"/>
    <property type="match status" value="1"/>
</dbReference>
<accession>A0A6J7CV86</accession>
<organism evidence="9">
    <name type="scientific">freshwater metagenome</name>
    <dbReference type="NCBI Taxonomy" id="449393"/>
    <lineage>
        <taxon>unclassified sequences</taxon>
        <taxon>metagenomes</taxon>
        <taxon>ecological metagenomes</taxon>
    </lineage>
</organism>
<protein>
    <submittedName>
        <fullName evidence="9">Unannotated protein</fullName>
    </submittedName>
</protein>
<evidence type="ECO:0000313" key="9">
    <source>
        <dbReference type="EMBL" id="CAB4861841.1"/>
    </source>
</evidence>
<evidence type="ECO:0000256" key="3">
    <source>
        <dbReference type="ARBA" id="ARBA00023082"/>
    </source>
</evidence>
<feature type="compositionally biased region" description="Low complexity" evidence="6">
    <location>
        <begin position="330"/>
        <end position="356"/>
    </location>
</feature>
<keyword evidence="3" id="KW-0731">Sigma factor</keyword>
<dbReference type="InterPro" id="IPR007627">
    <property type="entry name" value="RNA_pol_sigma70_r2"/>
</dbReference>
<evidence type="ECO:0000256" key="2">
    <source>
        <dbReference type="ARBA" id="ARBA00023015"/>
    </source>
</evidence>
<dbReference type="InterPro" id="IPR013325">
    <property type="entry name" value="RNA_pol_sigma_r2"/>
</dbReference>
<dbReference type="Pfam" id="PF13490">
    <property type="entry name" value="zf-HC2"/>
    <property type="match status" value="1"/>
</dbReference>
<dbReference type="GO" id="GO:0016987">
    <property type="term" value="F:sigma factor activity"/>
    <property type="evidence" value="ECO:0007669"/>
    <property type="project" value="UniProtKB-KW"/>
</dbReference>
<dbReference type="Gene3D" id="1.10.10.1320">
    <property type="entry name" value="Anti-sigma factor, zinc-finger domain"/>
    <property type="match status" value="1"/>
</dbReference>
<dbReference type="NCBIfam" id="TIGR02937">
    <property type="entry name" value="sigma70-ECF"/>
    <property type="match status" value="1"/>
</dbReference>
<dbReference type="InterPro" id="IPR013324">
    <property type="entry name" value="RNA_pol_sigma_r3/r4-like"/>
</dbReference>
<dbReference type="InterPro" id="IPR036388">
    <property type="entry name" value="WH-like_DNA-bd_sf"/>
</dbReference>
<dbReference type="Pfam" id="PF04542">
    <property type="entry name" value="Sigma70_r2"/>
    <property type="match status" value="1"/>
</dbReference>
<dbReference type="InterPro" id="IPR039425">
    <property type="entry name" value="RNA_pol_sigma-70-like"/>
</dbReference>
<dbReference type="GO" id="GO:0006352">
    <property type="term" value="P:DNA-templated transcription initiation"/>
    <property type="evidence" value="ECO:0007669"/>
    <property type="project" value="InterPro"/>
</dbReference>
<dbReference type="AlphaFoldDB" id="A0A6J7CV86"/>
<keyword evidence="4" id="KW-0238">DNA-binding</keyword>
<evidence type="ECO:0000256" key="5">
    <source>
        <dbReference type="ARBA" id="ARBA00023163"/>
    </source>
</evidence>
<dbReference type="PANTHER" id="PTHR43133">
    <property type="entry name" value="RNA POLYMERASE ECF-TYPE SIGMA FACTO"/>
    <property type="match status" value="1"/>
</dbReference>
<dbReference type="Gene3D" id="1.10.1740.10">
    <property type="match status" value="1"/>
</dbReference>
<evidence type="ECO:0000256" key="6">
    <source>
        <dbReference type="SAM" id="MobiDB-lite"/>
    </source>
</evidence>
<dbReference type="SUPFAM" id="SSF88659">
    <property type="entry name" value="Sigma3 and sigma4 domains of RNA polymerase sigma factors"/>
    <property type="match status" value="1"/>
</dbReference>
<evidence type="ECO:0000256" key="4">
    <source>
        <dbReference type="ARBA" id="ARBA00023125"/>
    </source>
</evidence>